<reference evidence="12" key="1">
    <citation type="journal article" date="2019" name="Int. J. Syst. Evol. Microbiol.">
        <title>The Global Catalogue of Microorganisms (GCM) 10K type strain sequencing project: providing services to taxonomists for standard genome sequencing and annotation.</title>
        <authorList>
            <consortium name="The Broad Institute Genomics Platform"/>
            <consortium name="The Broad Institute Genome Sequencing Center for Infectious Disease"/>
            <person name="Wu L."/>
            <person name="Ma J."/>
        </authorList>
    </citation>
    <scope>NUCLEOTIDE SEQUENCE [LARGE SCALE GENOMIC DNA]</scope>
    <source>
        <strain evidence="12">CCUG 49018</strain>
    </source>
</reference>
<accession>A0ABW3VDX4</accession>
<dbReference type="EC" id="2.7.1.180" evidence="2"/>
<comment type="catalytic activity">
    <reaction evidence="10">
        <text>L-threonyl-[protein] + FAD = FMN-L-threonyl-[protein] + AMP + H(+)</text>
        <dbReference type="Rhea" id="RHEA:36847"/>
        <dbReference type="Rhea" id="RHEA-COMP:11060"/>
        <dbReference type="Rhea" id="RHEA-COMP:11061"/>
        <dbReference type="ChEBI" id="CHEBI:15378"/>
        <dbReference type="ChEBI" id="CHEBI:30013"/>
        <dbReference type="ChEBI" id="CHEBI:57692"/>
        <dbReference type="ChEBI" id="CHEBI:74257"/>
        <dbReference type="ChEBI" id="CHEBI:456215"/>
        <dbReference type="EC" id="2.7.1.180"/>
    </reaction>
</comment>
<keyword evidence="12" id="KW-1185">Reference proteome</keyword>
<evidence type="ECO:0000256" key="9">
    <source>
        <dbReference type="ARBA" id="ARBA00031306"/>
    </source>
</evidence>
<dbReference type="SUPFAM" id="SSF143631">
    <property type="entry name" value="ApbE-like"/>
    <property type="match status" value="1"/>
</dbReference>
<protein>
    <recommendedName>
        <fullName evidence="3">FAD:protein FMN transferase</fullName>
        <ecNumber evidence="2">2.7.1.180</ecNumber>
    </recommendedName>
    <alternativeName>
        <fullName evidence="9">Flavin transferase</fullName>
    </alternativeName>
</protein>
<dbReference type="InterPro" id="IPR003374">
    <property type="entry name" value="ApbE-like_sf"/>
</dbReference>
<sequence length="310" mass="31879">MTATVVGPEVSESFPAIGTTATVVVTDGAALRTAVAMLRAELDELDRSCSRFRIDSEIRGVERRAGTAVPVGDTLALHLDAALRAASLTDGLLDPTVGTCMDALGYDRDIADVADSDTAAAPVPAPGWWRVGWNVTDRTVLVPRGTGIDLGSTAKALAADRSAAAIADRTGCGVLVSLGGDVAVAGPPPATGWRIRIGEDHAARGPGPVVAIASGGLATSGTTRRRWRRGDLRCHHIVDPRTGLPTAGGWRTVSVAARTCLEANTAATAAIVAGHEGCHWLSQANLPARLVADDGQLVVLGGWPADLDAR</sequence>
<evidence type="ECO:0000256" key="4">
    <source>
        <dbReference type="ARBA" id="ARBA00022630"/>
    </source>
</evidence>
<gene>
    <name evidence="11" type="ORF">ACFQ34_07010</name>
</gene>
<dbReference type="PANTHER" id="PTHR30040">
    <property type="entry name" value="THIAMINE BIOSYNTHESIS LIPOPROTEIN APBE"/>
    <property type="match status" value="1"/>
</dbReference>
<evidence type="ECO:0000256" key="6">
    <source>
        <dbReference type="ARBA" id="ARBA00022723"/>
    </source>
</evidence>
<dbReference type="InterPro" id="IPR024932">
    <property type="entry name" value="ApbE"/>
</dbReference>
<evidence type="ECO:0000256" key="2">
    <source>
        <dbReference type="ARBA" id="ARBA00011955"/>
    </source>
</evidence>
<evidence type="ECO:0000256" key="1">
    <source>
        <dbReference type="ARBA" id="ARBA00001946"/>
    </source>
</evidence>
<evidence type="ECO:0000256" key="8">
    <source>
        <dbReference type="ARBA" id="ARBA00022842"/>
    </source>
</evidence>
<proteinExistence type="predicted"/>
<dbReference type="PANTHER" id="PTHR30040:SF2">
    <property type="entry name" value="FAD:PROTEIN FMN TRANSFERASE"/>
    <property type="match status" value="1"/>
</dbReference>
<evidence type="ECO:0000256" key="7">
    <source>
        <dbReference type="ARBA" id="ARBA00022827"/>
    </source>
</evidence>
<keyword evidence="4" id="KW-0285">Flavoprotein</keyword>
<evidence type="ECO:0000313" key="12">
    <source>
        <dbReference type="Proteomes" id="UP001597182"/>
    </source>
</evidence>
<dbReference type="RefSeq" id="WP_346094343.1">
    <property type="nucleotide sequence ID" value="NZ_BAABKS010000093.1"/>
</dbReference>
<dbReference type="Pfam" id="PF02424">
    <property type="entry name" value="ApbE"/>
    <property type="match status" value="1"/>
</dbReference>
<name>A0ABW3VDX4_9PSEU</name>
<evidence type="ECO:0000313" key="11">
    <source>
        <dbReference type="EMBL" id="MFD1233031.1"/>
    </source>
</evidence>
<comment type="caution">
    <text evidence="11">The sequence shown here is derived from an EMBL/GenBank/DDBJ whole genome shotgun (WGS) entry which is preliminary data.</text>
</comment>
<evidence type="ECO:0000256" key="10">
    <source>
        <dbReference type="ARBA" id="ARBA00048540"/>
    </source>
</evidence>
<dbReference type="Proteomes" id="UP001597182">
    <property type="component" value="Unassembled WGS sequence"/>
</dbReference>
<keyword evidence="8" id="KW-0460">Magnesium</keyword>
<organism evidence="11 12">
    <name type="scientific">Pseudonocardia benzenivorans</name>
    <dbReference type="NCBI Taxonomy" id="228005"/>
    <lineage>
        <taxon>Bacteria</taxon>
        <taxon>Bacillati</taxon>
        <taxon>Actinomycetota</taxon>
        <taxon>Actinomycetes</taxon>
        <taxon>Pseudonocardiales</taxon>
        <taxon>Pseudonocardiaceae</taxon>
        <taxon>Pseudonocardia</taxon>
    </lineage>
</organism>
<evidence type="ECO:0000256" key="3">
    <source>
        <dbReference type="ARBA" id="ARBA00016337"/>
    </source>
</evidence>
<keyword evidence="7" id="KW-0274">FAD</keyword>
<keyword evidence="6" id="KW-0479">Metal-binding</keyword>
<dbReference type="Gene3D" id="3.10.520.10">
    <property type="entry name" value="ApbE-like domains"/>
    <property type="match status" value="1"/>
</dbReference>
<comment type="cofactor">
    <cofactor evidence="1">
        <name>Mg(2+)</name>
        <dbReference type="ChEBI" id="CHEBI:18420"/>
    </cofactor>
</comment>
<dbReference type="GO" id="GO:0016740">
    <property type="term" value="F:transferase activity"/>
    <property type="evidence" value="ECO:0007669"/>
    <property type="project" value="UniProtKB-KW"/>
</dbReference>
<keyword evidence="5 11" id="KW-0808">Transferase</keyword>
<evidence type="ECO:0000256" key="5">
    <source>
        <dbReference type="ARBA" id="ARBA00022679"/>
    </source>
</evidence>
<dbReference type="EMBL" id="JBHTMB010000049">
    <property type="protein sequence ID" value="MFD1233031.1"/>
    <property type="molecule type" value="Genomic_DNA"/>
</dbReference>